<organism evidence="1 2">
    <name type="scientific">Papiliotrema laurentii</name>
    <name type="common">Cryptococcus laurentii</name>
    <dbReference type="NCBI Taxonomy" id="5418"/>
    <lineage>
        <taxon>Eukaryota</taxon>
        <taxon>Fungi</taxon>
        <taxon>Dikarya</taxon>
        <taxon>Basidiomycota</taxon>
        <taxon>Agaricomycotina</taxon>
        <taxon>Tremellomycetes</taxon>
        <taxon>Tremellales</taxon>
        <taxon>Rhynchogastremaceae</taxon>
        <taxon>Papiliotrema</taxon>
    </lineage>
</organism>
<gene>
    <name evidence="1" type="ORF">DB88DRAFT_496280</name>
</gene>
<evidence type="ECO:0000313" key="2">
    <source>
        <dbReference type="Proteomes" id="UP001182556"/>
    </source>
</evidence>
<comment type="caution">
    <text evidence="1">The sequence shown here is derived from an EMBL/GenBank/DDBJ whole genome shotgun (WGS) entry which is preliminary data.</text>
</comment>
<evidence type="ECO:0000313" key="1">
    <source>
        <dbReference type="EMBL" id="KAK1922786.1"/>
    </source>
</evidence>
<sequence>MSNQPSAQPPPSLITRTDLSRDMTQLLRLPASTLHALSPHLPTPRPTASALDNLSTFSPATASSSLDESQALIRSYIADMRGEVLSADRSVEESLAGRIDAVREEAQGLQSALGAVSV</sequence>
<reference evidence="1" key="1">
    <citation type="submission" date="2023-02" db="EMBL/GenBank/DDBJ databases">
        <title>Identification and recombinant expression of a fungal hydrolase from Papiliotrema laurentii that hydrolyzes apple cutin and clears colloidal polyester polyurethane.</title>
        <authorList>
            <consortium name="DOE Joint Genome Institute"/>
            <person name="Roman V.A."/>
            <person name="Bojanowski C."/>
            <person name="Crable B.R."/>
            <person name="Wagner D.N."/>
            <person name="Hung C.S."/>
            <person name="Nadeau L.J."/>
            <person name="Schratz L."/>
            <person name="Haridas S."/>
            <person name="Pangilinan J."/>
            <person name="Lipzen A."/>
            <person name="Na H."/>
            <person name="Yan M."/>
            <person name="Ng V."/>
            <person name="Grigoriev I.V."/>
            <person name="Spatafora J.W."/>
            <person name="Barlow D."/>
            <person name="Biffinger J."/>
            <person name="Kelley-Loughnane N."/>
            <person name="Varaljay V.A."/>
            <person name="Crookes-Goodson W.J."/>
        </authorList>
    </citation>
    <scope>NUCLEOTIDE SEQUENCE</scope>
    <source>
        <strain evidence="1">5307AH</strain>
    </source>
</reference>
<dbReference type="EMBL" id="JAODAN010000008">
    <property type="protein sequence ID" value="KAK1922786.1"/>
    <property type="molecule type" value="Genomic_DNA"/>
</dbReference>
<dbReference type="AlphaFoldDB" id="A0AAD9CVG0"/>
<dbReference type="Proteomes" id="UP001182556">
    <property type="component" value="Unassembled WGS sequence"/>
</dbReference>
<accession>A0AAD9CVG0</accession>
<protein>
    <submittedName>
        <fullName evidence="1">Uncharacterized protein</fullName>
    </submittedName>
</protein>
<keyword evidence="2" id="KW-1185">Reference proteome</keyword>
<proteinExistence type="predicted"/>
<name>A0AAD9CVG0_PAPLA</name>